<protein>
    <submittedName>
        <fullName evidence="1">Polyketide cyclase</fullName>
    </submittedName>
</protein>
<dbReference type="RefSeq" id="WP_186770909.1">
    <property type="nucleotide sequence ID" value="NZ_JACOMF010000012.1"/>
</dbReference>
<evidence type="ECO:0000313" key="1">
    <source>
        <dbReference type="EMBL" id="MBC4016142.1"/>
    </source>
</evidence>
<dbReference type="AlphaFoldDB" id="A0A9X0R0M5"/>
<name>A0A9X0R0M5_9PROT</name>
<proteinExistence type="predicted"/>
<dbReference type="EMBL" id="JACOMF010000012">
    <property type="protein sequence ID" value="MBC4016142.1"/>
    <property type="molecule type" value="Genomic_DNA"/>
</dbReference>
<dbReference type="Proteomes" id="UP000600101">
    <property type="component" value="Unassembled WGS sequence"/>
</dbReference>
<comment type="caution">
    <text evidence="1">The sequence shown here is derived from an EMBL/GenBank/DDBJ whole genome shotgun (WGS) entry which is preliminary data.</text>
</comment>
<accession>A0A9X0R0M5</accession>
<reference evidence="1" key="1">
    <citation type="submission" date="2020-08" db="EMBL/GenBank/DDBJ databases">
        <authorList>
            <person name="Hu Y."/>
            <person name="Nguyen S.V."/>
            <person name="Li F."/>
            <person name="Fanning S."/>
        </authorList>
    </citation>
    <scope>NUCLEOTIDE SEQUENCE</scope>
    <source>
        <strain evidence="1">SYSU D8009</strain>
    </source>
</reference>
<keyword evidence="2" id="KW-1185">Reference proteome</keyword>
<dbReference type="Gene3D" id="3.30.530.20">
    <property type="match status" value="1"/>
</dbReference>
<dbReference type="SUPFAM" id="SSF55961">
    <property type="entry name" value="Bet v1-like"/>
    <property type="match status" value="1"/>
</dbReference>
<evidence type="ECO:0000313" key="2">
    <source>
        <dbReference type="Proteomes" id="UP000600101"/>
    </source>
</evidence>
<dbReference type="InterPro" id="IPR023393">
    <property type="entry name" value="START-like_dom_sf"/>
</dbReference>
<sequence length="131" mass="14884">MLEARTISISINRPWRALYETIWRPEFFPGWASGLSDAALEPRGDQWLAAGPEDPIRIRFTGHNGFGVMDHWVDPGDGREIHIPLRVVANESGAEVLLTLFRQPGMSEAKFLADAEWAERDLRRLQSLFPD</sequence>
<gene>
    <name evidence="1" type="ORF">H7965_12485</name>
</gene>
<organism evidence="1 2">
    <name type="scientific">Siccirubricoccus deserti</name>
    <dbReference type="NCBI Taxonomy" id="2013562"/>
    <lineage>
        <taxon>Bacteria</taxon>
        <taxon>Pseudomonadati</taxon>
        <taxon>Pseudomonadota</taxon>
        <taxon>Alphaproteobacteria</taxon>
        <taxon>Acetobacterales</taxon>
        <taxon>Roseomonadaceae</taxon>
        <taxon>Siccirubricoccus</taxon>
    </lineage>
</organism>